<dbReference type="PANTHER" id="PTHR47955">
    <property type="entry name" value="CYTOCHROME P450 FAMILY 71 PROTEIN"/>
    <property type="match status" value="1"/>
</dbReference>
<dbReference type="GO" id="GO:0004497">
    <property type="term" value="F:monooxygenase activity"/>
    <property type="evidence" value="ECO:0007669"/>
    <property type="project" value="InterPro"/>
</dbReference>
<dbReference type="AlphaFoldDB" id="A0A8T2A1G9"/>
<evidence type="ECO:0000313" key="9">
    <source>
        <dbReference type="EMBL" id="KAG7565516.1"/>
    </source>
</evidence>
<evidence type="ECO:0000256" key="5">
    <source>
        <dbReference type="ARBA" id="ARBA00022989"/>
    </source>
</evidence>
<evidence type="ECO:0000313" key="10">
    <source>
        <dbReference type="Proteomes" id="UP000694251"/>
    </source>
</evidence>
<keyword evidence="8" id="KW-0732">Signal</keyword>
<dbReference type="InterPro" id="IPR001128">
    <property type="entry name" value="Cyt_P450"/>
</dbReference>
<evidence type="ECO:0000256" key="2">
    <source>
        <dbReference type="ARBA" id="ARBA00010617"/>
    </source>
</evidence>
<feature type="signal peptide" evidence="8">
    <location>
        <begin position="1"/>
        <end position="23"/>
    </location>
</feature>
<dbReference type="GO" id="GO:0016705">
    <property type="term" value="F:oxidoreductase activity, acting on paired donors, with incorporation or reduction of molecular oxygen"/>
    <property type="evidence" value="ECO:0007669"/>
    <property type="project" value="InterPro"/>
</dbReference>
<dbReference type="GO" id="GO:0016020">
    <property type="term" value="C:membrane"/>
    <property type="evidence" value="ECO:0007669"/>
    <property type="project" value="UniProtKB-SubCell"/>
</dbReference>
<gene>
    <name evidence="9" type="ORF">ISN44_As10g021960</name>
</gene>
<name>A0A8T2A1G9_ARASU</name>
<organism evidence="9 10">
    <name type="scientific">Arabidopsis suecica</name>
    <name type="common">Swedish thale-cress</name>
    <name type="synonym">Cardaminopsis suecica</name>
    <dbReference type="NCBI Taxonomy" id="45249"/>
    <lineage>
        <taxon>Eukaryota</taxon>
        <taxon>Viridiplantae</taxon>
        <taxon>Streptophyta</taxon>
        <taxon>Embryophyta</taxon>
        <taxon>Tracheophyta</taxon>
        <taxon>Spermatophyta</taxon>
        <taxon>Magnoliopsida</taxon>
        <taxon>eudicotyledons</taxon>
        <taxon>Gunneridae</taxon>
        <taxon>Pentapetalae</taxon>
        <taxon>rosids</taxon>
        <taxon>malvids</taxon>
        <taxon>Brassicales</taxon>
        <taxon>Brassicaceae</taxon>
        <taxon>Camelineae</taxon>
        <taxon>Arabidopsis</taxon>
    </lineage>
</organism>
<comment type="subcellular location">
    <subcellularLocation>
        <location evidence="1">Membrane</location>
    </subcellularLocation>
</comment>
<dbReference type="GO" id="GO:0020037">
    <property type="term" value="F:heme binding"/>
    <property type="evidence" value="ECO:0007669"/>
    <property type="project" value="InterPro"/>
</dbReference>
<keyword evidence="4" id="KW-0479">Metal-binding</keyword>
<dbReference type="Proteomes" id="UP000694251">
    <property type="component" value="Chromosome 10"/>
</dbReference>
<comment type="similarity">
    <text evidence="2">Belongs to the cytochrome P450 family.</text>
</comment>
<keyword evidence="7" id="KW-0472">Membrane</keyword>
<evidence type="ECO:0000256" key="1">
    <source>
        <dbReference type="ARBA" id="ARBA00004370"/>
    </source>
</evidence>
<keyword evidence="10" id="KW-1185">Reference proteome</keyword>
<accession>A0A8T2A1G9</accession>
<evidence type="ECO:0000256" key="8">
    <source>
        <dbReference type="SAM" id="SignalP"/>
    </source>
</evidence>
<dbReference type="EMBL" id="JAEFBJ010000010">
    <property type="protein sequence ID" value="KAG7565516.1"/>
    <property type="molecule type" value="Genomic_DNA"/>
</dbReference>
<proteinExistence type="inferred from homology"/>
<dbReference type="OrthoDB" id="1877779at2759"/>
<evidence type="ECO:0000256" key="7">
    <source>
        <dbReference type="ARBA" id="ARBA00023136"/>
    </source>
</evidence>
<keyword evidence="5" id="KW-1133">Transmembrane helix</keyword>
<feature type="chain" id="PRO_5035717472" evidence="8">
    <location>
        <begin position="24"/>
        <end position="122"/>
    </location>
</feature>
<protein>
    <submittedName>
        <fullName evidence="9">Cytochrome P450 superfamily</fullName>
    </submittedName>
</protein>
<comment type="caution">
    <text evidence="9">The sequence shown here is derived from an EMBL/GenBank/DDBJ whole genome shotgun (WGS) entry which is preliminary data.</text>
</comment>
<keyword evidence="6" id="KW-0408">Iron</keyword>
<sequence>MSIFLGFLFLFPLFLILFKKLLPSKRKLPPGPRGLPIIGNLHHLGRSLHSVFHKLSLEHGPVMLLHFGVVPVVVFSSKETAKEVLKTHDLDLAPDLSWWRMGCFLATSKTLVSLSTVKTGER</sequence>
<reference evidence="9 10" key="1">
    <citation type="submission" date="2020-12" db="EMBL/GenBank/DDBJ databases">
        <title>Concerted genomic and epigenomic changes stabilize Arabidopsis allopolyploids.</title>
        <authorList>
            <person name="Chen Z."/>
        </authorList>
    </citation>
    <scope>NUCLEOTIDE SEQUENCE [LARGE SCALE GENOMIC DNA]</scope>
    <source>
        <strain evidence="9">As9502</strain>
        <tissue evidence="9">Leaf</tissue>
    </source>
</reference>
<dbReference type="Pfam" id="PF00067">
    <property type="entry name" value="p450"/>
    <property type="match status" value="1"/>
</dbReference>
<keyword evidence="3" id="KW-0812">Transmembrane</keyword>
<evidence type="ECO:0000256" key="3">
    <source>
        <dbReference type="ARBA" id="ARBA00022692"/>
    </source>
</evidence>
<evidence type="ECO:0000256" key="4">
    <source>
        <dbReference type="ARBA" id="ARBA00022723"/>
    </source>
</evidence>
<evidence type="ECO:0000256" key="6">
    <source>
        <dbReference type="ARBA" id="ARBA00023004"/>
    </source>
</evidence>
<dbReference type="GO" id="GO:0005506">
    <property type="term" value="F:iron ion binding"/>
    <property type="evidence" value="ECO:0007669"/>
    <property type="project" value="InterPro"/>
</dbReference>